<evidence type="ECO:0000256" key="9">
    <source>
        <dbReference type="RuleBase" id="RU363066"/>
    </source>
</evidence>
<keyword evidence="7 9" id="KW-0067">ATP-binding</keyword>
<evidence type="ECO:0000256" key="4">
    <source>
        <dbReference type="ARBA" id="ARBA00022679"/>
    </source>
</evidence>
<keyword evidence="4 9" id="KW-0808">Transferase</keyword>
<dbReference type="UniPathway" id="UPA00792"/>
<dbReference type="Proteomes" id="UP000198287">
    <property type="component" value="Unassembled WGS sequence"/>
</dbReference>
<evidence type="ECO:0000256" key="5">
    <source>
        <dbReference type="ARBA" id="ARBA00022741"/>
    </source>
</evidence>
<evidence type="ECO:0000256" key="3">
    <source>
        <dbReference type="ARBA" id="ARBA00012054"/>
    </source>
</evidence>
<keyword evidence="6 9" id="KW-0418">Kinase</keyword>
<comment type="caution">
    <text evidence="10">The sequence shown here is derived from an EMBL/GenBank/DDBJ whole genome shotgun (WGS) entry which is preliminary data.</text>
</comment>
<sequence length="200" mass="22127">MSHTTYVLIVMGPCGCGKSEVGQKVANLYKSTFVDADAFHPKENVKKMGDGIPLTDEDRIPWLMKVRTEFLKFATNPSSSEKNKVAAVVGCSALKNKYRDILRGEIPHPAVSSSDDSTNNAATTGDVKLHFILLNCSRAILEQRLTQRSGHFMKSGMLESQLNTLEYPEGQELQSFSVVNGDLELVDVVEEIETKLKHII</sequence>
<dbReference type="GO" id="GO:0046316">
    <property type="term" value="F:gluconokinase activity"/>
    <property type="evidence" value="ECO:0007669"/>
    <property type="project" value="UniProtKB-EC"/>
</dbReference>
<dbReference type="Gene3D" id="3.40.50.300">
    <property type="entry name" value="P-loop containing nucleotide triphosphate hydrolases"/>
    <property type="match status" value="1"/>
</dbReference>
<dbReference type="InterPro" id="IPR006001">
    <property type="entry name" value="Therm_gnt_kin"/>
</dbReference>
<keyword evidence="5 9" id="KW-0547">Nucleotide-binding</keyword>
<evidence type="ECO:0000256" key="6">
    <source>
        <dbReference type="ARBA" id="ARBA00022777"/>
    </source>
</evidence>
<proteinExistence type="inferred from homology"/>
<gene>
    <name evidence="10" type="ORF">Fcan01_02556</name>
</gene>
<dbReference type="Pfam" id="PF01202">
    <property type="entry name" value="SKI"/>
    <property type="match status" value="1"/>
</dbReference>
<dbReference type="STRING" id="158441.A0A226EX76"/>
<evidence type="ECO:0000313" key="11">
    <source>
        <dbReference type="Proteomes" id="UP000198287"/>
    </source>
</evidence>
<dbReference type="NCBIfam" id="TIGR01313">
    <property type="entry name" value="therm_gnt_kin"/>
    <property type="match status" value="1"/>
</dbReference>
<dbReference type="OrthoDB" id="275177at2759"/>
<dbReference type="OMA" id="YEGDDYH"/>
<evidence type="ECO:0000256" key="1">
    <source>
        <dbReference type="ARBA" id="ARBA00004875"/>
    </source>
</evidence>
<dbReference type="InterPro" id="IPR027417">
    <property type="entry name" value="P-loop_NTPase"/>
</dbReference>
<dbReference type="SUPFAM" id="SSF52540">
    <property type="entry name" value="P-loop containing nucleoside triphosphate hydrolases"/>
    <property type="match status" value="1"/>
</dbReference>
<evidence type="ECO:0000256" key="2">
    <source>
        <dbReference type="ARBA" id="ARBA00008420"/>
    </source>
</evidence>
<protein>
    <recommendedName>
        <fullName evidence="3 9">Gluconokinase</fullName>
        <ecNumber evidence="3 9">2.7.1.12</ecNumber>
    </recommendedName>
</protein>
<organism evidence="10 11">
    <name type="scientific">Folsomia candida</name>
    <name type="common">Springtail</name>
    <dbReference type="NCBI Taxonomy" id="158441"/>
    <lineage>
        <taxon>Eukaryota</taxon>
        <taxon>Metazoa</taxon>
        <taxon>Ecdysozoa</taxon>
        <taxon>Arthropoda</taxon>
        <taxon>Hexapoda</taxon>
        <taxon>Collembola</taxon>
        <taxon>Entomobryomorpha</taxon>
        <taxon>Isotomoidea</taxon>
        <taxon>Isotomidae</taxon>
        <taxon>Proisotominae</taxon>
        <taxon>Folsomia</taxon>
    </lineage>
</organism>
<dbReference type="EC" id="2.7.1.12" evidence="3 9"/>
<dbReference type="GO" id="GO:0005524">
    <property type="term" value="F:ATP binding"/>
    <property type="evidence" value="ECO:0007669"/>
    <property type="project" value="UniProtKB-KW"/>
</dbReference>
<keyword evidence="11" id="KW-1185">Reference proteome</keyword>
<evidence type="ECO:0000256" key="7">
    <source>
        <dbReference type="ARBA" id="ARBA00022840"/>
    </source>
</evidence>
<comment type="pathway">
    <text evidence="1 9">Carbohydrate acid metabolism; D-gluconate degradation.</text>
</comment>
<reference evidence="10 11" key="1">
    <citation type="submission" date="2015-12" db="EMBL/GenBank/DDBJ databases">
        <title>The genome of Folsomia candida.</title>
        <authorList>
            <person name="Faddeeva A."/>
            <person name="Derks M.F."/>
            <person name="Anvar Y."/>
            <person name="Smit S."/>
            <person name="Van Straalen N."/>
            <person name="Roelofs D."/>
        </authorList>
    </citation>
    <scope>NUCLEOTIDE SEQUENCE [LARGE SCALE GENOMIC DNA]</scope>
    <source>
        <strain evidence="10 11">VU population</strain>
        <tissue evidence="10">Whole body</tissue>
    </source>
</reference>
<accession>A0A226EX76</accession>
<dbReference type="PANTHER" id="PTHR43442:SF3">
    <property type="entry name" value="GLUCONOKINASE-RELATED"/>
    <property type="match status" value="1"/>
</dbReference>
<dbReference type="PANTHER" id="PTHR43442">
    <property type="entry name" value="GLUCONOKINASE-RELATED"/>
    <property type="match status" value="1"/>
</dbReference>
<name>A0A226EX76_FOLCA</name>
<comment type="catalytic activity">
    <reaction evidence="8 9">
        <text>D-gluconate + ATP = 6-phospho-D-gluconate + ADP + H(+)</text>
        <dbReference type="Rhea" id="RHEA:19433"/>
        <dbReference type="ChEBI" id="CHEBI:15378"/>
        <dbReference type="ChEBI" id="CHEBI:18391"/>
        <dbReference type="ChEBI" id="CHEBI:30616"/>
        <dbReference type="ChEBI" id="CHEBI:58759"/>
        <dbReference type="ChEBI" id="CHEBI:456216"/>
        <dbReference type="EC" id="2.7.1.12"/>
    </reaction>
</comment>
<dbReference type="GO" id="GO:0005737">
    <property type="term" value="C:cytoplasm"/>
    <property type="evidence" value="ECO:0007669"/>
    <property type="project" value="TreeGrafter"/>
</dbReference>
<dbReference type="AlphaFoldDB" id="A0A226EX76"/>
<evidence type="ECO:0000256" key="8">
    <source>
        <dbReference type="ARBA" id="ARBA00048090"/>
    </source>
</evidence>
<comment type="similarity">
    <text evidence="2 9">Belongs to the gluconokinase GntK/GntV family.</text>
</comment>
<dbReference type="GO" id="GO:0005975">
    <property type="term" value="P:carbohydrate metabolic process"/>
    <property type="evidence" value="ECO:0007669"/>
    <property type="project" value="InterPro"/>
</dbReference>
<dbReference type="CDD" id="cd02021">
    <property type="entry name" value="GntK"/>
    <property type="match status" value="1"/>
</dbReference>
<dbReference type="InterPro" id="IPR031322">
    <property type="entry name" value="Shikimate/glucono_kinase"/>
</dbReference>
<dbReference type="EMBL" id="LNIX01000001">
    <property type="protein sequence ID" value="OXA62149.1"/>
    <property type="molecule type" value="Genomic_DNA"/>
</dbReference>
<evidence type="ECO:0000313" key="10">
    <source>
        <dbReference type="EMBL" id="OXA62149.1"/>
    </source>
</evidence>